<proteinExistence type="predicted"/>
<comment type="caution">
    <text evidence="4">The sequence shown here is derived from an EMBL/GenBank/DDBJ whole genome shotgun (WGS) entry which is preliminary data.</text>
</comment>
<dbReference type="PANTHER" id="PTHR43877">
    <property type="entry name" value="AMINOALKYLPHOSPHONATE N-ACETYLTRANSFERASE-RELATED-RELATED"/>
    <property type="match status" value="1"/>
</dbReference>
<dbReference type="Pfam" id="PF00583">
    <property type="entry name" value="Acetyltransf_1"/>
    <property type="match status" value="1"/>
</dbReference>
<name>A0A261SFI0_9BORD</name>
<dbReference type="InterPro" id="IPR000182">
    <property type="entry name" value="GNAT_dom"/>
</dbReference>
<dbReference type="GO" id="GO:0016747">
    <property type="term" value="F:acyltransferase activity, transferring groups other than amino-acyl groups"/>
    <property type="evidence" value="ECO:0007669"/>
    <property type="project" value="InterPro"/>
</dbReference>
<dbReference type="RefSeq" id="WP_094826713.1">
    <property type="nucleotide sequence ID" value="NZ_NEVL01000003.1"/>
</dbReference>
<evidence type="ECO:0000313" key="4">
    <source>
        <dbReference type="EMBL" id="OZI35905.1"/>
    </source>
</evidence>
<evidence type="ECO:0000256" key="2">
    <source>
        <dbReference type="ARBA" id="ARBA00023315"/>
    </source>
</evidence>
<feature type="domain" description="N-acetyltransferase" evidence="3">
    <location>
        <begin position="11"/>
        <end position="151"/>
    </location>
</feature>
<dbReference type="SUPFAM" id="SSF55729">
    <property type="entry name" value="Acyl-CoA N-acyltransferases (Nat)"/>
    <property type="match status" value="1"/>
</dbReference>
<evidence type="ECO:0000256" key="1">
    <source>
        <dbReference type="ARBA" id="ARBA00022679"/>
    </source>
</evidence>
<dbReference type="CDD" id="cd04301">
    <property type="entry name" value="NAT_SF"/>
    <property type="match status" value="1"/>
</dbReference>
<dbReference type="Proteomes" id="UP000217005">
    <property type="component" value="Unassembled WGS sequence"/>
</dbReference>
<dbReference type="OrthoDB" id="9789603at2"/>
<dbReference type="PROSITE" id="PS51186">
    <property type="entry name" value="GNAT"/>
    <property type="match status" value="1"/>
</dbReference>
<keyword evidence="2" id="KW-0012">Acyltransferase</keyword>
<organism evidence="4 5">
    <name type="scientific">Bordetella genomosp. 1</name>
    <dbReference type="NCBI Taxonomy" id="1395607"/>
    <lineage>
        <taxon>Bacteria</taxon>
        <taxon>Pseudomonadati</taxon>
        <taxon>Pseudomonadota</taxon>
        <taxon>Betaproteobacteria</taxon>
        <taxon>Burkholderiales</taxon>
        <taxon>Alcaligenaceae</taxon>
        <taxon>Bordetella</taxon>
    </lineage>
</organism>
<reference evidence="4 5" key="1">
    <citation type="submission" date="2017-05" db="EMBL/GenBank/DDBJ databases">
        <title>Complete and WGS of Bordetella genogroups.</title>
        <authorList>
            <person name="Spilker T."/>
            <person name="LiPuma J."/>
        </authorList>
    </citation>
    <scope>NUCLEOTIDE SEQUENCE [LARGE SCALE GENOMIC DNA]</scope>
    <source>
        <strain evidence="4 5">AU17610</strain>
    </source>
</reference>
<dbReference type="InterPro" id="IPR050832">
    <property type="entry name" value="Bact_Acetyltransf"/>
</dbReference>
<dbReference type="PANTHER" id="PTHR43877:SF2">
    <property type="entry name" value="AMINOALKYLPHOSPHONATE N-ACETYLTRANSFERASE-RELATED"/>
    <property type="match status" value="1"/>
</dbReference>
<protein>
    <submittedName>
        <fullName evidence="4">GNAT family N-acetyltransferase</fullName>
    </submittedName>
</protein>
<evidence type="ECO:0000259" key="3">
    <source>
        <dbReference type="PROSITE" id="PS51186"/>
    </source>
</evidence>
<evidence type="ECO:0000313" key="5">
    <source>
        <dbReference type="Proteomes" id="UP000217005"/>
    </source>
</evidence>
<dbReference type="InterPro" id="IPR016181">
    <property type="entry name" value="Acyl_CoA_acyltransferase"/>
</dbReference>
<dbReference type="AlphaFoldDB" id="A0A261SFI0"/>
<keyword evidence="1 4" id="KW-0808">Transferase</keyword>
<gene>
    <name evidence="4" type="ORF">CEG14_12730</name>
</gene>
<accession>A0A261SFI0</accession>
<dbReference type="EMBL" id="NEVL01000003">
    <property type="protein sequence ID" value="OZI35905.1"/>
    <property type="molecule type" value="Genomic_DNA"/>
</dbReference>
<sequence length="151" mass="16032">MTAGAPKIHIETVHDITPEIVAAFDRLLPQLSATAPRPSPEQLAQLVAAPANTVFVARSAATTEIVGTLTLIEMRMPTGVRAWVEDVVVDAAARGLGAGDALVQAALARARALGARSVDLTSSPSRVAAHRLYERTGFATRDTHVFRHSFE</sequence>
<dbReference type="Gene3D" id="3.40.630.30">
    <property type="match status" value="1"/>
</dbReference>